<organism evidence="2 3">
    <name type="scientific">Marinobacterium rhizophilum</name>
    <dbReference type="NCBI Taxonomy" id="420402"/>
    <lineage>
        <taxon>Bacteria</taxon>
        <taxon>Pseudomonadati</taxon>
        <taxon>Pseudomonadota</taxon>
        <taxon>Gammaproteobacteria</taxon>
        <taxon>Oceanospirillales</taxon>
        <taxon>Oceanospirillaceae</taxon>
        <taxon>Marinobacterium</taxon>
    </lineage>
</organism>
<dbReference type="PANTHER" id="PTHR35563">
    <property type="entry name" value="BARREL METAL-DEPENDENT HYDROLASE, PUTATIVE (AFU_ORTHOLOGUE AFUA_1G16240)-RELATED"/>
    <property type="match status" value="1"/>
</dbReference>
<name>A0ABY5HFR3_9GAMM</name>
<feature type="domain" description="Amidohydrolase-related" evidence="1">
    <location>
        <begin position="17"/>
        <end position="279"/>
    </location>
</feature>
<evidence type="ECO:0000259" key="1">
    <source>
        <dbReference type="Pfam" id="PF04909"/>
    </source>
</evidence>
<dbReference type="EMBL" id="CP073347">
    <property type="protein sequence ID" value="UTW10428.1"/>
    <property type="molecule type" value="Genomic_DNA"/>
</dbReference>
<dbReference type="RefSeq" id="WP_255852467.1">
    <property type="nucleotide sequence ID" value="NZ_CP073347.1"/>
</dbReference>
<dbReference type="InterPro" id="IPR052358">
    <property type="entry name" value="Aro_Compnd_Degr_Hydrolases"/>
</dbReference>
<accession>A0ABY5HFR3</accession>
<dbReference type="Proteomes" id="UP001058461">
    <property type="component" value="Chromosome"/>
</dbReference>
<evidence type="ECO:0000313" key="3">
    <source>
        <dbReference type="Proteomes" id="UP001058461"/>
    </source>
</evidence>
<dbReference type="Pfam" id="PF04909">
    <property type="entry name" value="Amidohydro_2"/>
    <property type="match status" value="1"/>
</dbReference>
<proteinExistence type="predicted"/>
<reference evidence="2" key="1">
    <citation type="submission" date="2021-04" db="EMBL/GenBank/DDBJ databases">
        <title>Oceanospirillales bacteria with DddD are important DMSP degraders in coastal seawater.</title>
        <authorList>
            <person name="Liu J."/>
        </authorList>
    </citation>
    <scope>NUCLEOTIDE SEQUENCE</scope>
    <source>
        <strain evidence="2">D13-1</strain>
    </source>
</reference>
<keyword evidence="3" id="KW-1185">Reference proteome</keyword>
<gene>
    <name evidence="2" type="ORF">KDW95_14100</name>
</gene>
<evidence type="ECO:0000313" key="2">
    <source>
        <dbReference type="EMBL" id="UTW10428.1"/>
    </source>
</evidence>
<sequence length="279" mass="30509">MPDSYSQTHSLPAGSTDCHAHVFAPAVPPAASMGALMAAAADLSAYRRMQRRLGLERAVLVQPNAYRADNSCLLQALEPLGSQARGVAVVGPGVSDAELVRLHKGGVRAARIMQFPGGAVGMQELLAVNARIRALGWSCIVQFEGREMALWRRTLERVQGDYVIDHLGKFGQPLTPDCAAFRALLGLVDRGNCYVKIAACYETSLAGYPDYQDVAALARALIAHAPQRIIWGTNWPHLSRPRDEAPDDAELLDTVWRWMPDAQIRQQILVDNPARLYGF</sequence>
<protein>
    <submittedName>
        <fullName evidence="2">Amidohydrolase family protein</fullName>
    </submittedName>
</protein>
<dbReference type="SUPFAM" id="SSF51556">
    <property type="entry name" value="Metallo-dependent hydrolases"/>
    <property type="match status" value="1"/>
</dbReference>
<dbReference type="Gene3D" id="3.20.20.140">
    <property type="entry name" value="Metal-dependent hydrolases"/>
    <property type="match status" value="1"/>
</dbReference>
<dbReference type="InterPro" id="IPR006680">
    <property type="entry name" value="Amidohydro-rel"/>
</dbReference>
<dbReference type="PANTHER" id="PTHR35563:SF2">
    <property type="entry name" value="BARREL METAL-DEPENDENT HYDROLASE, PUTATIVE (AFU_ORTHOLOGUE AFUA_1G16240)-RELATED"/>
    <property type="match status" value="1"/>
</dbReference>
<dbReference type="InterPro" id="IPR032466">
    <property type="entry name" value="Metal_Hydrolase"/>
</dbReference>